<protein>
    <recommendedName>
        <fullName evidence="6">Agmatinase</fullName>
    </recommendedName>
</protein>
<evidence type="ECO:0000256" key="1">
    <source>
        <dbReference type="ARBA" id="ARBA00009227"/>
    </source>
</evidence>
<dbReference type="PANTHER" id="PTHR11358">
    <property type="entry name" value="ARGINASE/AGMATINASE"/>
    <property type="match status" value="1"/>
</dbReference>
<keyword evidence="5" id="KW-1185">Reference proteome</keyword>
<dbReference type="InterPro" id="IPR006035">
    <property type="entry name" value="Ureohydrolase"/>
</dbReference>
<keyword evidence="3" id="KW-0378">Hydrolase</keyword>
<dbReference type="CDD" id="cd11592">
    <property type="entry name" value="Agmatinase_PAH"/>
    <property type="match status" value="1"/>
</dbReference>
<evidence type="ECO:0000313" key="5">
    <source>
        <dbReference type="Proteomes" id="UP001642483"/>
    </source>
</evidence>
<dbReference type="EMBL" id="CAWYQH010000001">
    <property type="protein sequence ID" value="CAK8671399.1"/>
    <property type="molecule type" value="Genomic_DNA"/>
</dbReference>
<dbReference type="Pfam" id="PF00491">
    <property type="entry name" value="Arginase"/>
    <property type="match status" value="1"/>
</dbReference>
<dbReference type="InterPro" id="IPR005925">
    <property type="entry name" value="Agmatinase-rel"/>
</dbReference>
<sequence length="328" mass="35545">MFQPVKRKACGAKKINQPLTGNDFPLPAGFPSFMKLPIATSTEGLDACFVGVPMDNGTGYKPGARFAPREMRAESAIIRPCNPDTGAQPFTSLSVADIGDVPVNLFNVAKSCENIRESFNKIVKDGCVPLVMGGDHTITYPILQALGKKYGPLGVIYVDAHSDCAVSVAGERLTHSTSLRRAIEENFVDCKRVVQIGQRGTRVNVDPYQYEKDLGFRMIPAVDCWYKSLAPLMVEIREQMGTGPVYMSFCIDALDPAYAPGTGFPEIGGLTTIQAMEIIRGCKGLNMVGFEMDEVTPVYDSSGVTSATAGKLLYEMLCVVPSVKYAEK</sequence>
<dbReference type="Proteomes" id="UP001642483">
    <property type="component" value="Unassembled WGS sequence"/>
</dbReference>
<evidence type="ECO:0000256" key="2">
    <source>
        <dbReference type="ARBA" id="ARBA00022723"/>
    </source>
</evidence>
<reference evidence="4 5" key="1">
    <citation type="submission" date="2024-02" db="EMBL/GenBank/DDBJ databases">
        <authorList>
            <person name="Daric V."/>
            <person name="Darras S."/>
        </authorList>
    </citation>
    <scope>NUCLEOTIDE SEQUENCE [LARGE SCALE GENOMIC DNA]</scope>
</reference>
<evidence type="ECO:0000313" key="4">
    <source>
        <dbReference type="EMBL" id="CAK8671399.1"/>
    </source>
</evidence>
<dbReference type="PANTHER" id="PTHR11358:SF26">
    <property type="entry name" value="GUANIDINO ACID HYDROLASE, MITOCHONDRIAL"/>
    <property type="match status" value="1"/>
</dbReference>
<organism evidence="4 5">
    <name type="scientific">Clavelina lepadiformis</name>
    <name type="common">Light-bulb sea squirt</name>
    <name type="synonym">Ascidia lepadiformis</name>
    <dbReference type="NCBI Taxonomy" id="159417"/>
    <lineage>
        <taxon>Eukaryota</taxon>
        <taxon>Metazoa</taxon>
        <taxon>Chordata</taxon>
        <taxon>Tunicata</taxon>
        <taxon>Ascidiacea</taxon>
        <taxon>Aplousobranchia</taxon>
        <taxon>Clavelinidae</taxon>
        <taxon>Clavelina</taxon>
    </lineage>
</organism>
<dbReference type="PRINTS" id="PR00116">
    <property type="entry name" value="ARGINASE"/>
</dbReference>
<evidence type="ECO:0008006" key="6">
    <source>
        <dbReference type="Google" id="ProtNLM"/>
    </source>
</evidence>
<accession>A0ABP0EVH5</accession>
<gene>
    <name evidence="4" type="ORF">CVLEPA_LOCUS470</name>
</gene>
<dbReference type="PIRSF" id="PIRSF036979">
    <property type="entry name" value="Arginase"/>
    <property type="match status" value="1"/>
</dbReference>
<comment type="similarity">
    <text evidence="1">Belongs to the arginase family. Agmatinase subfamily.</text>
</comment>
<dbReference type="PROSITE" id="PS51409">
    <property type="entry name" value="ARGINASE_2"/>
    <property type="match status" value="1"/>
</dbReference>
<proteinExistence type="inferred from homology"/>
<comment type="caution">
    <text evidence="4">The sequence shown here is derived from an EMBL/GenBank/DDBJ whole genome shotgun (WGS) entry which is preliminary data.</text>
</comment>
<dbReference type="Gene3D" id="3.40.800.10">
    <property type="entry name" value="Ureohydrolase domain"/>
    <property type="match status" value="1"/>
</dbReference>
<dbReference type="NCBIfam" id="TIGR01230">
    <property type="entry name" value="agmatinase"/>
    <property type="match status" value="1"/>
</dbReference>
<dbReference type="InterPro" id="IPR023696">
    <property type="entry name" value="Ureohydrolase_dom_sf"/>
</dbReference>
<keyword evidence="2" id="KW-0479">Metal-binding</keyword>
<name>A0ABP0EVH5_CLALP</name>
<dbReference type="SUPFAM" id="SSF52768">
    <property type="entry name" value="Arginase/deacetylase"/>
    <property type="match status" value="1"/>
</dbReference>
<evidence type="ECO:0000256" key="3">
    <source>
        <dbReference type="ARBA" id="ARBA00022801"/>
    </source>
</evidence>